<accession>A0A0K8TR56</accession>
<proteinExistence type="evidence at transcript level"/>
<feature type="compositionally biased region" description="Low complexity" evidence="1">
    <location>
        <begin position="66"/>
        <end position="77"/>
    </location>
</feature>
<feature type="non-terminal residue" evidence="2">
    <location>
        <position position="1"/>
    </location>
</feature>
<dbReference type="AlphaFoldDB" id="A0A0K8TR56"/>
<sequence length="89" mass="9274">TLCFLVISASAQFFGHNFGNYRPYNGFGLNAITGDFGGAYFAGGSSSRDPRNDRGPVVFPPPPQGGPQESSGVVVGASGYGFVPPHSQY</sequence>
<reference evidence="2" key="1">
    <citation type="journal article" date="2015" name="Insect Biochem. Mol. Biol.">
        <title>An insight into the sialome of the horse fly, Tabanus bromius.</title>
        <authorList>
            <person name="Ribeiro J.M."/>
            <person name="Kazimirova M."/>
            <person name="Takac P."/>
            <person name="Andersen J.F."/>
            <person name="Francischetti I.M."/>
        </authorList>
    </citation>
    <scope>NUCLEOTIDE SEQUENCE</scope>
</reference>
<dbReference type="EMBL" id="GDAI01000995">
    <property type="protein sequence ID" value="JAI16608.1"/>
    <property type="molecule type" value="mRNA"/>
</dbReference>
<protein>
    <submittedName>
        <fullName evidence="2">Uncharacterized protein</fullName>
    </submittedName>
</protein>
<name>A0A0K8TR56_TABBR</name>
<evidence type="ECO:0000256" key="1">
    <source>
        <dbReference type="SAM" id="MobiDB-lite"/>
    </source>
</evidence>
<feature type="region of interest" description="Disordered" evidence="1">
    <location>
        <begin position="43"/>
        <end position="89"/>
    </location>
</feature>
<organism evidence="2">
    <name type="scientific">Tabanus bromius</name>
    <name type="common">Band-eyed brown horse fly</name>
    <dbReference type="NCBI Taxonomy" id="304241"/>
    <lineage>
        <taxon>Eukaryota</taxon>
        <taxon>Metazoa</taxon>
        <taxon>Ecdysozoa</taxon>
        <taxon>Arthropoda</taxon>
        <taxon>Hexapoda</taxon>
        <taxon>Insecta</taxon>
        <taxon>Pterygota</taxon>
        <taxon>Neoptera</taxon>
        <taxon>Endopterygota</taxon>
        <taxon>Diptera</taxon>
        <taxon>Brachycera</taxon>
        <taxon>Tabanomorpha</taxon>
        <taxon>Tabanoidea</taxon>
        <taxon>Tabanidae</taxon>
        <taxon>Tabanus</taxon>
    </lineage>
</organism>
<evidence type="ECO:0000313" key="2">
    <source>
        <dbReference type="EMBL" id="JAI16608.1"/>
    </source>
</evidence>